<dbReference type="EMBL" id="CP028136">
    <property type="protein sequence ID" value="AVR47416.1"/>
    <property type="molecule type" value="Genomic_DNA"/>
</dbReference>
<evidence type="ECO:0000256" key="2">
    <source>
        <dbReference type="ARBA" id="ARBA00006275"/>
    </source>
</evidence>
<evidence type="ECO:0000313" key="9">
    <source>
        <dbReference type="Proteomes" id="UP000241507"/>
    </source>
</evidence>
<sequence>MKNISFVAIISLLLLSCSKELDQTPISEVGSNNFYKNTEDFEDAVTGIYSTLDIYPNEQFYLSEMRSDNLYGVTETGVRPYEKINNFDLTIATNEDVSREWDNDYTGIMRANTVLDEISEDAVPDANIRNRMIAEAKFLRAFFYFDLVRLYGKVPILDHVYTPTETLNISRSPVSEVYDLIISDLNEAVLNLPESYPNNLVGKATSWAAKALLGKVYLTRSGPTYGIEGPGLDSGEYDKALALFNDIIVNGPFGFVDDYPAIFAYDNEHNPEIIFDIEFITGGTGAGASYPSISVPNGYLEANDVGFPNGEDRKEVSADLIAAYPDGDIRVDFNILMGYTDQNDHFNPSPFFVKFINLNEAGQDRFDWGLNYPVIRYTDILLMKAEAILMGNAGNSADVDNIINLVRKRAGLDDVTNVDLDMYLAERRREFASESKRWYSLVRTGKVLEVMNAWIPEEDVQNRMNLMDANQIIYPIPSDQITVKEGLYEQNPGYN</sequence>
<keyword evidence="9" id="KW-1185">Reference proteome</keyword>
<evidence type="ECO:0000256" key="5">
    <source>
        <dbReference type="ARBA" id="ARBA00023237"/>
    </source>
</evidence>
<dbReference type="Pfam" id="PF07980">
    <property type="entry name" value="SusD_RagB"/>
    <property type="match status" value="1"/>
</dbReference>
<dbReference type="InterPro" id="IPR011990">
    <property type="entry name" value="TPR-like_helical_dom_sf"/>
</dbReference>
<evidence type="ECO:0000256" key="4">
    <source>
        <dbReference type="ARBA" id="ARBA00023136"/>
    </source>
</evidence>
<keyword evidence="4" id="KW-0472">Membrane</keyword>
<dbReference type="PROSITE" id="PS51257">
    <property type="entry name" value="PROKAR_LIPOPROTEIN"/>
    <property type="match status" value="1"/>
</dbReference>
<comment type="similarity">
    <text evidence="2">Belongs to the SusD family.</text>
</comment>
<protein>
    <submittedName>
        <fullName evidence="8">RagB/SusD family nutrient uptake outer membrane protein</fullName>
    </submittedName>
</protein>
<evidence type="ECO:0000259" key="7">
    <source>
        <dbReference type="Pfam" id="PF14322"/>
    </source>
</evidence>
<evidence type="ECO:0000256" key="1">
    <source>
        <dbReference type="ARBA" id="ARBA00004442"/>
    </source>
</evidence>
<dbReference type="KEGG" id="grs:C7S20_10185"/>
<dbReference type="Proteomes" id="UP000241507">
    <property type="component" value="Chromosome"/>
</dbReference>
<dbReference type="InterPro" id="IPR012944">
    <property type="entry name" value="SusD_RagB_dom"/>
</dbReference>
<dbReference type="SUPFAM" id="SSF48452">
    <property type="entry name" value="TPR-like"/>
    <property type="match status" value="1"/>
</dbReference>
<gene>
    <name evidence="8" type="ORF">C7S20_10185</name>
</gene>
<evidence type="ECO:0000313" key="8">
    <source>
        <dbReference type="EMBL" id="AVR47416.1"/>
    </source>
</evidence>
<dbReference type="Pfam" id="PF14322">
    <property type="entry name" value="SusD-like_3"/>
    <property type="match status" value="1"/>
</dbReference>
<proteinExistence type="inferred from homology"/>
<dbReference type="Gene3D" id="1.25.40.390">
    <property type="match status" value="1"/>
</dbReference>
<organism evidence="8 9">
    <name type="scientific">Christiangramia fulva</name>
    <dbReference type="NCBI Taxonomy" id="2126553"/>
    <lineage>
        <taxon>Bacteria</taxon>
        <taxon>Pseudomonadati</taxon>
        <taxon>Bacteroidota</taxon>
        <taxon>Flavobacteriia</taxon>
        <taxon>Flavobacteriales</taxon>
        <taxon>Flavobacteriaceae</taxon>
        <taxon>Christiangramia</taxon>
    </lineage>
</organism>
<reference evidence="9" key="1">
    <citation type="submission" date="2018-03" db="EMBL/GenBank/DDBJ databases">
        <title>Gramella fulva sp. nov., isolated from a dry surface of tidal flat.</title>
        <authorList>
            <person name="Hwang S.H."/>
            <person name="Hwang W.M."/>
            <person name="Kang K."/>
            <person name="Ahn T.-Y."/>
        </authorList>
    </citation>
    <scope>NUCLEOTIDE SEQUENCE [LARGE SCALE GENOMIC DNA]</scope>
    <source>
        <strain evidence="9">SH35</strain>
    </source>
</reference>
<feature type="domain" description="RagB/SusD" evidence="6">
    <location>
        <begin position="349"/>
        <end position="494"/>
    </location>
</feature>
<accession>A0A2R3ZAW5</accession>
<dbReference type="OrthoDB" id="5694214at2"/>
<dbReference type="CDD" id="cd08977">
    <property type="entry name" value="SusD"/>
    <property type="match status" value="1"/>
</dbReference>
<keyword evidence="5" id="KW-0998">Cell outer membrane</keyword>
<evidence type="ECO:0000256" key="3">
    <source>
        <dbReference type="ARBA" id="ARBA00022729"/>
    </source>
</evidence>
<dbReference type="GO" id="GO:0009279">
    <property type="term" value="C:cell outer membrane"/>
    <property type="evidence" value="ECO:0007669"/>
    <property type="project" value="UniProtKB-SubCell"/>
</dbReference>
<feature type="domain" description="SusD-like N-terminal" evidence="7">
    <location>
        <begin position="90"/>
        <end position="218"/>
    </location>
</feature>
<evidence type="ECO:0000259" key="6">
    <source>
        <dbReference type="Pfam" id="PF07980"/>
    </source>
</evidence>
<dbReference type="InterPro" id="IPR033985">
    <property type="entry name" value="SusD-like_N"/>
</dbReference>
<name>A0A2R3ZAW5_9FLAO</name>
<keyword evidence="3" id="KW-0732">Signal</keyword>
<dbReference type="AlphaFoldDB" id="A0A2R3ZAW5"/>
<comment type="subcellular location">
    <subcellularLocation>
        <location evidence="1">Cell outer membrane</location>
    </subcellularLocation>
</comment>